<name>A0A942UXM0_9FIRM</name>
<dbReference type="EMBL" id="WSFT01000016">
    <property type="protein sequence ID" value="MBS4537492.1"/>
    <property type="molecule type" value="Genomic_DNA"/>
</dbReference>
<sequence>MFKKKGTKKKDDTNQIELVVLKTVNNNIEMAILKGILGDNDIPYIVKDHGAGGHMRIISGDSAPFRTDILVDKAVYERAKEIIGQITF</sequence>
<proteinExistence type="predicted"/>
<gene>
    <name evidence="2" type="ORF">GOQ27_03405</name>
</gene>
<dbReference type="RefSeq" id="WP_203365416.1">
    <property type="nucleotide sequence ID" value="NZ_WSFT01000016.1"/>
</dbReference>
<dbReference type="Gene3D" id="3.30.70.790">
    <property type="entry name" value="UreE, C-terminal domain"/>
    <property type="match status" value="1"/>
</dbReference>
<dbReference type="Pfam" id="PF09413">
    <property type="entry name" value="DUF2007"/>
    <property type="match status" value="1"/>
</dbReference>
<dbReference type="SUPFAM" id="SSF54913">
    <property type="entry name" value="GlnB-like"/>
    <property type="match status" value="1"/>
</dbReference>
<dbReference type="Proteomes" id="UP000724672">
    <property type="component" value="Unassembled WGS sequence"/>
</dbReference>
<feature type="domain" description="DUF2007" evidence="1">
    <location>
        <begin position="23"/>
        <end position="85"/>
    </location>
</feature>
<keyword evidence="3" id="KW-1185">Reference proteome</keyword>
<comment type="caution">
    <text evidence="2">The sequence shown here is derived from an EMBL/GenBank/DDBJ whole genome shotgun (WGS) entry which is preliminary data.</text>
</comment>
<evidence type="ECO:0000313" key="3">
    <source>
        <dbReference type="Proteomes" id="UP000724672"/>
    </source>
</evidence>
<accession>A0A942UXM0</accession>
<evidence type="ECO:0000313" key="2">
    <source>
        <dbReference type="EMBL" id="MBS4537492.1"/>
    </source>
</evidence>
<reference evidence="2" key="1">
    <citation type="submission" date="2019-12" db="EMBL/GenBank/DDBJ databases">
        <title>Clostridiaceae gen. nov. sp. nov., isolated from sediment in Xinjiang, China.</title>
        <authorList>
            <person name="Zhang R."/>
        </authorList>
    </citation>
    <scope>NUCLEOTIDE SEQUENCE</scope>
    <source>
        <strain evidence="2">D2Q-11</strain>
    </source>
</reference>
<dbReference type="AlphaFoldDB" id="A0A942UXM0"/>
<dbReference type="InterPro" id="IPR018551">
    <property type="entry name" value="DUF2007"/>
</dbReference>
<organism evidence="2 3">
    <name type="scientific">Anaeromonas frigoriresistens</name>
    <dbReference type="NCBI Taxonomy" id="2683708"/>
    <lineage>
        <taxon>Bacteria</taxon>
        <taxon>Bacillati</taxon>
        <taxon>Bacillota</taxon>
        <taxon>Tissierellia</taxon>
        <taxon>Tissierellales</taxon>
        <taxon>Thermohalobacteraceae</taxon>
        <taxon>Anaeromonas</taxon>
    </lineage>
</organism>
<dbReference type="InterPro" id="IPR011322">
    <property type="entry name" value="N-reg_PII-like_a/b"/>
</dbReference>
<evidence type="ECO:0000259" key="1">
    <source>
        <dbReference type="Pfam" id="PF09413"/>
    </source>
</evidence>
<protein>
    <submittedName>
        <fullName evidence="2">DUF2007 domain-containing protein</fullName>
    </submittedName>
</protein>